<dbReference type="SUPFAM" id="SSF75005">
    <property type="entry name" value="Arabinanase/levansucrase/invertase"/>
    <property type="match status" value="1"/>
</dbReference>
<comment type="catalytic activity">
    <reaction evidence="1">
        <text>Hydrolysis of terminal non-reducing alpha-L-arabinofuranoside residues in alpha-L-arabinosides.</text>
        <dbReference type="EC" id="3.2.1.55"/>
    </reaction>
</comment>
<evidence type="ECO:0000256" key="5">
    <source>
        <dbReference type="ARBA" id="ARBA00022801"/>
    </source>
</evidence>
<dbReference type="Pfam" id="PF22848">
    <property type="entry name" value="ASD1_dom"/>
    <property type="match status" value="1"/>
</dbReference>
<dbReference type="InterPro" id="IPR055235">
    <property type="entry name" value="ASD1_cat"/>
</dbReference>
<dbReference type="Proteomes" id="UP001193734">
    <property type="component" value="Unassembled WGS sequence"/>
</dbReference>
<dbReference type="PANTHER" id="PTHR31776:SF26">
    <property type="entry name" value="SECRETED ARABINOSIDASE"/>
    <property type="match status" value="1"/>
</dbReference>
<keyword evidence="5" id="KW-0378">Hydrolase</keyword>
<evidence type="ECO:0000256" key="3">
    <source>
        <dbReference type="ARBA" id="ARBA00012670"/>
    </source>
</evidence>
<proteinExistence type="inferred from homology"/>
<reference evidence="8 9" key="1">
    <citation type="submission" date="2020-05" db="EMBL/GenBank/DDBJ databases">
        <title>Distinct polysaccharide utilization as determinants for interspecies competition between intestinal Prevotella spp.</title>
        <authorList>
            <person name="Galvez E.J.C."/>
            <person name="Iljazovic A."/>
            <person name="Strowig T."/>
        </authorList>
    </citation>
    <scope>NUCLEOTIDE SEQUENCE [LARGE SCALE GENOMIC DNA]</scope>
    <source>
        <strain evidence="8 9">PROD</strain>
    </source>
</reference>
<feature type="domain" description="Alpha-L-arabinofuranosidase C-terminal" evidence="7">
    <location>
        <begin position="682"/>
        <end position="854"/>
    </location>
</feature>
<dbReference type="InterPro" id="IPR055133">
    <property type="entry name" value="BT_3657-like_N"/>
</dbReference>
<dbReference type="Pfam" id="PF22847">
    <property type="entry name" value="BT_3657-like_N"/>
    <property type="match status" value="1"/>
</dbReference>
<organism evidence="8 9">
    <name type="scientific">Xylanibacter rodentium</name>
    <dbReference type="NCBI Taxonomy" id="2736289"/>
    <lineage>
        <taxon>Bacteria</taxon>
        <taxon>Pseudomonadati</taxon>
        <taxon>Bacteroidota</taxon>
        <taxon>Bacteroidia</taxon>
        <taxon>Bacteroidales</taxon>
        <taxon>Prevotellaceae</taxon>
        <taxon>Xylanibacter</taxon>
    </lineage>
</organism>
<sequence>MKNHLTLSLLSLLMMGQATVVAAGKADRKEAEPAASESRLFLYSPGEKHGFHAAYAVNDSTFRHIGQLFSSDYSRWGAEKRMYSPFITRLESGGYAVVFQVNDYSPCFAVAWSADLVTWRPQDYPRMSVKGCLAPVIRHDGGGRYTVLFKTKDGGVRKTSTDAAFRHFTPDVAATPAEYADAYVMPDTVKIGDNTFTGYMWNVGQDRTDTLVNYFAKLATESARYGEKLADDGRLFEALGGKGVKAAMTIDGKRQKAISDKLVGVFFEDISYAADGGLYAEMVQNRDFEYTSADRREWGAATAWRSSGGDIRIMTDGPLSKNNPHYAVLTADTLYNSGWDGMRIERGAKYDFSFRVRNIGGQAKRFTVALVDGGRVIASARIDTKGAGEEWHRYDAVLEASESAEKAELMIVPEKGNEAAVDMISLFPQDTFNGHKNGLRKDLAQVIADLHPKFVRFPGGCMSHGDGLGNIYHWHHTVGPLEDRVPDRNIWNYHQTRGLGFYEYFQFCEDMNAEPLPVLAAGVPCQNSGPDEDGYGGQQGGIPMDEMQAYIQEMLDLIEWANGDPATSKWAKMRAEAGHPAPFNLKYIGIGNEDIISTTFEERCLMICKAIKERYPDIVVCGTVGPFHYPSSDYVEGWKFAKDNKEVFDMVDEHYYESVGWFLNNQTYYDNYDRKGPKVYLGEYAARQGKGNIDCALAEAVHLCNIERNADVVAMTSYAPLLSKNGHSNWSPDMIYFDNKGVDRTPSYETQRLFSTYSGNQYVVSTMAIDSVAGHRVATSVVRDSRTGQAFLKIANVLPVELTVTVDAKSLPIANVVRYEGYSGKPGQTRVSVERGTYTKSADGKLTVTLPPYAFRVVML</sequence>
<dbReference type="InterPro" id="IPR023296">
    <property type="entry name" value="Glyco_hydro_beta-prop_sf"/>
</dbReference>
<evidence type="ECO:0000256" key="1">
    <source>
        <dbReference type="ARBA" id="ARBA00001462"/>
    </source>
</evidence>
<dbReference type="GeneID" id="82157246"/>
<evidence type="ECO:0000256" key="4">
    <source>
        <dbReference type="ARBA" id="ARBA00022729"/>
    </source>
</evidence>
<dbReference type="InterPro" id="IPR010720">
    <property type="entry name" value="Alpha-L-AF_C"/>
</dbReference>
<dbReference type="Gene3D" id="2.60.120.260">
    <property type="entry name" value="Galactose-binding domain-like"/>
    <property type="match status" value="1"/>
</dbReference>
<name>A0ABX2AVT3_9BACT</name>
<feature type="chain" id="PRO_5046011197" description="non-reducing end alpha-L-arabinofuranosidase" evidence="6">
    <location>
        <begin position="23"/>
        <end position="860"/>
    </location>
</feature>
<protein>
    <recommendedName>
        <fullName evidence="3">non-reducing end alpha-L-arabinofuranosidase</fullName>
        <ecNumber evidence="3">3.2.1.55</ecNumber>
    </recommendedName>
</protein>
<dbReference type="SUPFAM" id="SSF51445">
    <property type="entry name" value="(Trans)glycosidases"/>
    <property type="match status" value="1"/>
</dbReference>
<dbReference type="SMART" id="SM00813">
    <property type="entry name" value="Alpha-L-AF_C"/>
    <property type="match status" value="1"/>
</dbReference>
<feature type="signal peptide" evidence="6">
    <location>
        <begin position="1"/>
        <end position="22"/>
    </location>
</feature>
<keyword evidence="4 6" id="KW-0732">Signal</keyword>
<dbReference type="PANTHER" id="PTHR31776">
    <property type="entry name" value="ALPHA-L-ARABINOFURANOSIDASE 1"/>
    <property type="match status" value="1"/>
</dbReference>
<evidence type="ECO:0000313" key="8">
    <source>
        <dbReference type="EMBL" id="NPE13818.1"/>
    </source>
</evidence>
<accession>A0ABX2AVT3</accession>
<dbReference type="EC" id="3.2.1.55" evidence="3"/>
<dbReference type="Gene3D" id="3.20.20.80">
    <property type="entry name" value="Glycosidases"/>
    <property type="match status" value="1"/>
</dbReference>
<comment type="caution">
    <text evidence="8">The sequence shown here is derived from an EMBL/GenBank/DDBJ whole genome shotgun (WGS) entry which is preliminary data.</text>
</comment>
<dbReference type="RefSeq" id="WP_172175332.1">
    <property type="nucleotide sequence ID" value="NZ_CASGIA010000009.1"/>
</dbReference>
<dbReference type="InterPro" id="IPR017853">
    <property type="entry name" value="GH"/>
</dbReference>
<evidence type="ECO:0000256" key="6">
    <source>
        <dbReference type="SAM" id="SignalP"/>
    </source>
</evidence>
<keyword evidence="9" id="KW-1185">Reference proteome</keyword>
<evidence type="ECO:0000256" key="2">
    <source>
        <dbReference type="ARBA" id="ARBA00007186"/>
    </source>
</evidence>
<dbReference type="Pfam" id="PF06964">
    <property type="entry name" value="Alpha-L-AF_C"/>
    <property type="match status" value="1"/>
</dbReference>
<gene>
    <name evidence="8" type="ORF">HPS55_05660</name>
</gene>
<comment type="similarity">
    <text evidence="2">Belongs to the glycosyl hydrolase 51 family.</text>
</comment>
<evidence type="ECO:0000259" key="7">
    <source>
        <dbReference type="SMART" id="SM00813"/>
    </source>
</evidence>
<evidence type="ECO:0000313" key="9">
    <source>
        <dbReference type="Proteomes" id="UP001193734"/>
    </source>
</evidence>
<dbReference type="EMBL" id="JABKKE010000007">
    <property type="protein sequence ID" value="NPE13818.1"/>
    <property type="molecule type" value="Genomic_DNA"/>
</dbReference>
<dbReference type="InterPro" id="IPR051563">
    <property type="entry name" value="Glycosyl_Hydrolase_51"/>
</dbReference>